<dbReference type="Proteomes" id="UP001231518">
    <property type="component" value="Chromosome 2"/>
</dbReference>
<dbReference type="PANTHER" id="PTHR24260:SF136">
    <property type="entry name" value="GH08193P-RELATED"/>
    <property type="match status" value="1"/>
</dbReference>
<evidence type="ECO:0000259" key="1">
    <source>
        <dbReference type="PROSITE" id="PS50240"/>
    </source>
</evidence>
<accession>A0AAD7Z094</accession>
<organism evidence="2 3">
    <name type="scientific">Mythimna separata</name>
    <name type="common">Oriental armyworm</name>
    <name type="synonym">Pseudaletia separata</name>
    <dbReference type="NCBI Taxonomy" id="271217"/>
    <lineage>
        <taxon>Eukaryota</taxon>
        <taxon>Metazoa</taxon>
        <taxon>Ecdysozoa</taxon>
        <taxon>Arthropoda</taxon>
        <taxon>Hexapoda</taxon>
        <taxon>Insecta</taxon>
        <taxon>Pterygota</taxon>
        <taxon>Neoptera</taxon>
        <taxon>Endopterygota</taxon>
        <taxon>Lepidoptera</taxon>
        <taxon>Glossata</taxon>
        <taxon>Ditrysia</taxon>
        <taxon>Noctuoidea</taxon>
        <taxon>Noctuidae</taxon>
        <taxon>Noctuinae</taxon>
        <taxon>Hadenini</taxon>
        <taxon>Mythimna</taxon>
    </lineage>
</organism>
<dbReference type="Pfam" id="PF00089">
    <property type="entry name" value="Trypsin"/>
    <property type="match status" value="1"/>
</dbReference>
<feature type="domain" description="Peptidase S1" evidence="1">
    <location>
        <begin position="1"/>
        <end position="258"/>
    </location>
</feature>
<sequence length="476" mass="53940">MLKEHTFTWLGFVQYIHVTTGLPHHSKAPRVILVHKQFVLGTATDMMHLPKNYKLGNIVFGDYERDEEECGLSRQQVKFGAKCSRAYIEIPPLDITPHPEFTRFGVGNSLALVKLIRPMKSNYMVPICLPTIAERTRKKKLRAVSLVDYISTVPRDFDSERLAKKTLKLFTHRECKRHRMKGKLGSEGVTHVLCSSGCGVRAGAPIISHAVDGPFELIGVTAGGAPCRRRAMRRRLNNEPPLYIDVFPYNTWIMNVITAHHLPKPYPLNVMLTEGGPGKGIHQSYLRRRKKQRMGWRARTYLTGNFCYRGLSVQKRKSSFFYSERFEVHADPPAKISAGIECTIVCARMAMPNRLTTPVIEGVGGYNITVTFQTDWFPYSFYFSLGLDGRNTTKRDWSKWIPERSPGFCNQAEVAAHSARGPGLQLHGKLRACQDQVFPVDCDVRMWTLSVFIDTLVVIGLVFTQPFGRPLSSHFP</sequence>
<keyword evidence="3" id="KW-1185">Reference proteome</keyword>
<proteinExistence type="predicted"/>
<dbReference type="PANTHER" id="PTHR24260">
    <property type="match status" value="1"/>
</dbReference>
<dbReference type="InterPro" id="IPR009003">
    <property type="entry name" value="Peptidase_S1_PA"/>
</dbReference>
<dbReference type="AlphaFoldDB" id="A0AAD7Z094"/>
<dbReference type="EMBL" id="JARGEI010000002">
    <property type="protein sequence ID" value="KAJ8735634.1"/>
    <property type="molecule type" value="Genomic_DNA"/>
</dbReference>
<gene>
    <name evidence="2" type="ORF">PYW07_007254</name>
</gene>
<comment type="caution">
    <text evidence="2">The sequence shown here is derived from an EMBL/GenBank/DDBJ whole genome shotgun (WGS) entry which is preliminary data.</text>
</comment>
<evidence type="ECO:0000313" key="2">
    <source>
        <dbReference type="EMBL" id="KAJ8735634.1"/>
    </source>
</evidence>
<dbReference type="SMART" id="SM00020">
    <property type="entry name" value="Tryp_SPc"/>
    <property type="match status" value="1"/>
</dbReference>
<evidence type="ECO:0000313" key="3">
    <source>
        <dbReference type="Proteomes" id="UP001231518"/>
    </source>
</evidence>
<dbReference type="Gene3D" id="2.40.10.10">
    <property type="entry name" value="Trypsin-like serine proteases"/>
    <property type="match status" value="1"/>
</dbReference>
<dbReference type="GO" id="GO:0006508">
    <property type="term" value="P:proteolysis"/>
    <property type="evidence" value="ECO:0007669"/>
    <property type="project" value="InterPro"/>
</dbReference>
<protein>
    <recommendedName>
        <fullName evidence="1">Peptidase S1 domain-containing protein</fullName>
    </recommendedName>
</protein>
<dbReference type="GO" id="GO:0004252">
    <property type="term" value="F:serine-type endopeptidase activity"/>
    <property type="evidence" value="ECO:0007669"/>
    <property type="project" value="InterPro"/>
</dbReference>
<dbReference type="InterPro" id="IPR001254">
    <property type="entry name" value="Trypsin_dom"/>
</dbReference>
<dbReference type="PROSITE" id="PS50240">
    <property type="entry name" value="TRYPSIN_DOM"/>
    <property type="match status" value="1"/>
</dbReference>
<dbReference type="SUPFAM" id="SSF50494">
    <property type="entry name" value="Trypsin-like serine proteases"/>
    <property type="match status" value="1"/>
</dbReference>
<dbReference type="InterPro" id="IPR043504">
    <property type="entry name" value="Peptidase_S1_PA_chymotrypsin"/>
</dbReference>
<name>A0AAD7Z094_MYTSE</name>
<dbReference type="InterPro" id="IPR051333">
    <property type="entry name" value="CLIP_Serine_Protease"/>
</dbReference>
<reference evidence="2" key="1">
    <citation type="submission" date="2023-03" db="EMBL/GenBank/DDBJ databases">
        <title>Chromosome-level genomes of two armyworms, Mythimna separata and Mythimna loreyi, provide insights into the biosynthesis and reception of sex pheromones.</title>
        <authorList>
            <person name="Zhao H."/>
        </authorList>
    </citation>
    <scope>NUCLEOTIDE SEQUENCE</scope>
    <source>
        <strain evidence="2">BeijingLab</strain>
        <tissue evidence="2">Pupa</tissue>
    </source>
</reference>